<gene>
    <name evidence="4" type="ORF">DICPUDRAFT_79275</name>
    <name evidence="3" type="ORF">DICPUDRAFT_85621</name>
</gene>
<reference evidence="5" key="2">
    <citation type="journal article" date="2011" name="Genome Biol.">
        <title>Comparative genomics of the social amoebae Dictyostelium discoideum and Dictyostelium purpureum.</title>
        <authorList>
            <consortium name="US DOE Joint Genome Institute (JGI-PGF)"/>
            <person name="Sucgang R."/>
            <person name="Kuo A."/>
            <person name="Tian X."/>
            <person name="Salerno W."/>
            <person name="Parikh A."/>
            <person name="Feasley C.L."/>
            <person name="Dalin E."/>
            <person name="Tu H."/>
            <person name="Huang E."/>
            <person name="Barry K."/>
            <person name="Lindquist E."/>
            <person name="Shapiro H."/>
            <person name="Bruce D."/>
            <person name="Schmutz J."/>
            <person name="Salamov A."/>
            <person name="Fey P."/>
            <person name="Gaudet P."/>
            <person name="Anjard C."/>
            <person name="Babu M.M."/>
            <person name="Basu S."/>
            <person name="Bushmanova Y."/>
            <person name="van der Wel H."/>
            <person name="Katoh-Kurasawa M."/>
            <person name="Dinh C."/>
            <person name="Coutinho P.M."/>
            <person name="Saito T."/>
            <person name="Elias M."/>
            <person name="Schaap P."/>
            <person name="Kay R.R."/>
            <person name="Henrissat B."/>
            <person name="Eichinger L."/>
            <person name="Rivero F."/>
            <person name="Putnam N.H."/>
            <person name="West C.M."/>
            <person name="Loomis W.F."/>
            <person name="Chisholm R.L."/>
            <person name="Shaulsky G."/>
            <person name="Strassmann J.E."/>
            <person name="Queller D.C."/>
            <person name="Kuspa A."/>
            <person name="Grigoriev I.V."/>
        </authorList>
    </citation>
    <scope>NUCLEOTIDE SEQUENCE [LARGE SCALE GENOMIC DNA]</scope>
    <source>
        <strain evidence="5">QSDP1</strain>
    </source>
</reference>
<dbReference type="EMBL" id="GL871708">
    <property type="protein sequence ID" value="EGC28269.1"/>
    <property type="molecule type" value="Genomic_DNA"/>
</dbReference>
<dbReference type="Proteomes" id="UP000001064">
    <property type="component" value="Unassembled WGS sequence"/>
</dbReference>
<dbReference type="VEuPathDB" id="AmoebaDB:DICPUDRAFT_85621"/>
<accession>F0ZM36</accession>
<dbReference type="GeneID" id="10511311"/>
<dbReference type="RefSeq" id="XP_003295206.1">
    <property type="nucleotide sequence ID" value="XM_003295158.1"/>
</dbReference>
<dbReference type="KEGG" id="dpp:DICPUDRAFT_85621"/>
<evidence type="ECO:0000313" key="5">
    <source>
        <dbReference type="Proteomes" id="UP000001064"/>
    </source>
</evidence>
<dbReference type="RefSeq" id="XP_003288482.1">
    <property type="nucleotide sequence ID" value="XM_003288434.1"/>
</dbReference>
<feature type="transmembrane region" description="Helical" evidence="2">
    <location>
        <begin position="6"/>
        <end position="23"/>
    </location>
</feature>
<feature type="coiled-coil region" evidence="1">
    <location>
        <begin position="116"/>
        <end position="184"/>
    </location>
</feature>
<evidence type="ECO:0000313" key="3">
    <source>
        <dbReference type="EMBL" id="EGC28269.1"/>
    </source>
</evidence>
<keyword evidence="5" id="KW-1185">Reference proteome</keyword>
<dbReference type="VEuPathDB" id="AmoebaDB:DICPUDRAFT_79275"/>
<proteinExistence type="predicted"/>
<evidence type="ECO:0000256" key="2">
    <source>
        <dbReference type="SAM" id="Phobius"/>
    </source>
</evidence>
<organism evidence="4 5">
    <name type="scientific">Dictyostelium purpureum</name>
    <name type="common">Slime mold</name>
    <dbReference type="NCBI Taxonomy" id="5786"/>
    <lineage>
        <taxon>Eukaryota</taxon>
        <taxon>Amoebozoa</taxon>
        <taxon>Evosea</taxon>
        <taxon>Eumycetozoa</taxon>
        <taxon>Dictyostelia</taxon>
        <taxon>Dictyosteliales</taxon>
        <taxon>Dictyosteliaceae</taxon>
        <taxon>Dictyostelium</taxon>
    </lineage>
</organism>
<dbReference type="KEGG" id="dpp:DICPUDRAFT_79275"/>
<protein>
    <submittedName>
        <fullName evidence="4">Uncharacterized protein</fullName>
    </submittedName>
</protein>
<keyword evidence="2" id="KW-0472">Membrane</keyword>
<dbReference type="EMBL" id="GL871075">
    <property type="protein sequence ID" value="EGC35008.1"/>
    <property type="molecule type" value="Genomic_DNA"/>
</dbReference>
<keyword evidence="2" id="KW-1133">Transmembrane helix</keyword>
<dbReference type="GeneID" id="10501891"/>
<keyword evidence="1" id="KW-0175">Coiled coil</keyword>
<evidence type="ECO:0000256" key="1">
    <source>
        <dbReference type="SAM" id="Coils"/>
    </source>
</evidence>
<name>F0ZM36_DICPU</name>
<evidence type="ECO:0000313" key="4">
    <source>
        <dbReference type="EMBL" id="EGC35008.1"/>
    </source>
</evidence>
<dbReference type="AlphaFoldDB" id="F0ZM36"/>
<reference evidence="4" key="1">
    <citation type="submission" date="2010-04" db="EMBL/GenBank/DDBJ databases">
        <title>Comparative genomics of the social amoebae Dictyostelium discoideum and Dictyostelium purpureum.</title>
        <authorList>
            <consortium name="US DOE Joint Genome Institute (JGI-PGF)"/>
            <person name="Sucgang R."/>
            <person name="Kuo A."/>
            <person name="Tian X."/>
            <person name="Salerno W."/>
            <person name="Parikh A."/>
            <person name="Feasley C.L."/>
            <person name="Dalin E."/>
            <person name="Tu H."/>
            <person name="Huang E."/>
            <person name="Barry K."/>
            <person name="Lindquist E."/>
            <person name="Shapiro H."/>
            <person name="Bruce D."/>
            <person name="Schmutz J."/>
            <person name="Salamov A."/>
            <person name="Fey P."/>
            <person name="Gaudet P."/>
            <person name="Anjard C."/>
            <person name="Mohan M.B."/>
            <person name="Basu S."/>
            <person name="Bushmanova Y."/>
            <person name="van der Wel H."/>
            <person name="Katoh-Kurasawa M."/>
            <person name="Coutinho P.M."/>
            <person name="Saito T."/>
            <person name="Elias M."/>
            <person name="Schaap P."/>
            <person name="Kay R.R."/>
            <person name="Henrissat B."/>
            <person name="Eichinger L."/>
            <person name="Rivero F."/>
            <person name="Putnam N.H."/>
            <person name="West C.M."/>
            <person name="Loomis W.F."/>
            <person name="Chisholm R.L."/>
            <person name="Shaulsky G."/>
            <person name="Strassmann J.E."/>
            <person name="Queller D.C."/>
            <person name="Kuspa A."/>
            <person name="Grigoriev I.V."/>
        </authorList>
    </citation>
    <scope>NUCLEOTIDE SEQUENCE</scope>
    <source>
        <strain evidence="4">QSDP1</strain>
    </source>
</reference>
<keyword evidence="2" id="KW-0812">Transmembrane</keyword>
<sequence length="194" mass="24540">MIVILFIGIFLFIVVGSIFYFYFGKFIFKKNKGCRCSTIKGEFCRNCAFNEEYWARQRHESQLLEDHHKLFRYKLFEVQMFRQHSFLREKYQQKLQLYDYQIKLQKQQDLPYEQQIQRERHQRQQLKENQILQEQQLNMEQEQVRQQQLHYQRLQQFELFHQIEQQHIQELQQKQQQIQQQQLQQPKRYFCRFF</sequence>